<evidence type="ECO:0000313" key="6">
    <source>
        <dbReference type="EMBL" id="MBN7796386.1"/>
    </source>
</evidence>
<dbReference type="InterPro" id="IPR047640">
    <property type="entry name" value="RpiR-like"/>
</dbReference>
<dbReference type="PANTHER" id="PTHR30514:SF20">
    <property type="entry name" value="TRANSCRIPTIONAL REGULATOR"/>
    <property type="match status" value="1"/>
</dbReference>
<protein>
    <submittedName>
        <fullName evidence="6">MurR/RpiR family transcriptional regulator</fullName>
    </submittedName>
</protein>
<evidence type="ECO:0000256" key="1">
    <source>
        <dbReference type="ARBA" id="ARBA00023015"/>
    </source>
</evidence>
<dbReference type="GO" id="GO:0003700">
    <property type="term" value="F:DNA-binding transcription factor activity"/>
    <property type="evidence" value="ECO:0007669"/>
    <property type="project" value="InterPro"/>
</dbReference>
<dbReference type="GO" id="GO:0003677">
    <property type="term" value="F:DNA binding"/>
    <property type="evidence" value="ECO:0007669"/>
    <property type="project" value="UniProtKB-KW"/>
</dbReference>
<comment type="caution">
    <text evidence="6">The sequence shown here is derived from an EMBL/GenBank/DDBJ whole genome shotgun (WGS) entry which is preliminary data.</text>
</comment>
<evidence type="ECO:0000313" key="7">
    <source>
        <dbReference type="Proteomes" id="UP000664303"/>
    </source>
</evidence>
<keyword evidence="7" id="KW-1185">Reference proteome</keyword>
<feature type="domain" description="HTH rpiR-type" evidence="4">
    <location>
        <begin position="10"/>
        <end position="86"/>
    </location>
</feature>
<dbReference type="Gene3D" id="1.10.10.10">
    <property type="entry name" value="Winged helix-like DNA-binding domain superfamily/Winged helix DNA-binding domain"/>
    <property type="match status" value="1"/>
</dbReference>
<keyword evidence="1" id="KW-0805">Transcription regulation</keyword>
<proteinExistence type="predicted"/>
<dbReference type="GO" id="GO:0097367">
    <property type="term" value="F:carbohydrate derivative binding"/>
    <property type="evidence" value="ECO:0007669"/>
    <property type="project" value="InterPro"/>
</dbReference>
<dbReference type="InterPro" id="IPR035472">
    <property type="entry name" value="RpiR-like_SIS"/>
</dbReference>
<reference evidence="6" key="1">
    <citation type="submission" date="2021-02" db="EMBL/GenBank/DDBJ databases">
        <title>PHA producing bacteria isolated from coastal sediment in Guangdong, Shenzhen.</title>
        <authorList>
            <person name="Zheng W."/>
            <person name="Yu S."/>
            <person name="Huang Y."/>
        </authorList>
    </citation>
    <scope>NUCLEOTIDE SEQUENCE</scope>
    <source>
        <strain evidence="6">TN14-10</strain>
    </source>
</reference>
<dbReference type="InterPro" id="IPR000281">
    <property type="entry name" value="HTH_RpiR"/>
</dbReference>
<dbReference type="CDD" id="cd05013">
    <property type="entry name" value="SIS_RpiR"/>
    <property type="match status" value="1"/>
</dbReference>
<dbReference type="InterPro" id="IPR036388">
    <property type="entry name" value="WH-like_DNA-bd_sf"/>
</dbReference>
<dbReference type="AlphaFoldDB" id="A0A939DDW0"/>
<evidence type="ECO:0000259" key="5">
    <source>
        <dbReference type="PROSITE" id="PS51464"/>
    </source>
</evidence>
<dbReference type="PROSITE" id="PS51071">
    <property type="entry name" value="HTH_RPIR"/>
    <property type="match status" value="1"/>
</dbReference>
<dbReference type="InterPro" id="IPR046348">
    <property type="entry name" value="SIS_dom_sf"/>
</dbReference>
<accession>A0A939DDW0</accession>
<dbReference type="Gene3D" id="3.40.50.10490">
    <property type="entry name" value="Glucose-6-phosphate isomerase like protein, domain 1"/>
    <property type="match status" value="1"/>
</dbReference>
<dbReference type="SUPFAM" id="SSF46689">
    <property type="entry name" value="Homeodomain-like"/>
    <property type="match status" value="1"/>
</dbReference>
<keyword evidence="3" id="KW-0804">Transcription</keyword>
<dbReference type="InterPro" id="IPR009057">
    <property type="entry name" value="Homeodomain-like_sf"/>
</dbReference>
<evidence type="ECO:0000256" key="3">
    <source>
        <dbReference type="ARBA" id="ARBA00023163"/>
    </source>
</evidence>
<dbReference type="PANTHER" id="PTHR30514">
    <property type="entry name" value="GLUCOKINASE"/>
    <property type="match status" value="1"/>
</dbReference>
<organism evidence="6 7">
    <name type="scientific">Parahaliea mediterranea</name>
    <dbReference type="NCBI Taxonomy" id="651086"/>
    <lineage>
        <taxon>Bacteria</taxon>
        <taxon>Pseudomonadati</taxon>
        <taxon>Pseudomonadota</taxon>
        <taxon>Gammaproteobacteria</taxon>
        <taxon>Cellvibrionales</taxon>
        <taxon>Halieaceae</taxon>
        <taxon>Parahaliea</taxon>
    </lineage>
</organism>
<evidence type="ECO:0000259" key="4">
    <source>
        <dbReference type="PROSITE" id="PS51071"/>
    </source>
</evidence>
<dbReference type="Proteomes" id="UP000664303">
    <property type="component" value="Unassembled WGS sequence"/>
</dbReference>
<dbReference type="Pfam" id="PF01418">
    <property type="entry name" value="HTH_6"/>
    <property type="match status" value="1"/>
</dbReference>
<keyword evidence="2" id="KW-0238">DNA-binding</keyword>
<dbReference type="EMBL" id="JAFKCZ010000005">
    <property type="protein sequence ID" value="MBN7796386.1"/>
    <property type="molecule type" value="Genomic_DNA"/>
</dbReference>
<gene>
    <name evidence="6" type="ORF">JYP50_07280</name>
</gene>
<dbReference type="SUPFAM" id="SSF53697">
    <property type="entry name" value="SIS domain"/>
    <property type="match status" value="1"/>
</dbReference>
<feature type="domain" description="SIS" evidence="5">
    <location>
        <begin position="137"/>
        <end position="274"/>
    </location>
</feature>
<dbReference type="InterPro" id="IPR001347">
    <property type="entry name" value="SIS_dom"/>
</dbReference>
<sequence>MNNTAPKDYESLRAAMSERYDTLSKRLRQIAKFAWDNPTIMAMETTSVIAERAGVQPSALIRFAKAFGYSGFSEMQRPFQAHVASRSASYKERFREVADTDGAPDSPMGLLREFSEANQQALQHLLEETESTELDRAVSLLRDAEFAYIMGQRRSFPVASYIYYNLNHLECRAQLLTGMGGMLMEHANSMGPRDVLIAISFSPYSDDTARVVAAARKKKVPVVVITDSSLNAIARQATVFFDVHDAEVFSFRSLSASMCLAQALTTALATSRGAGKGRGGKTARSK</sequence>
<evidence type="ECO:0000256" key="2">
    <source>
        <dbReference type="ARBA" id="ARBA00023125"/>
    </source>
</evidence>
<name>A0A939DDW0_9GAMM</name>
<dbReference type="PROSITE" id="PS51464">
    <property type="entry name" value="SIS"/>
    <property type="match status" value="1"/>
</dbReference>
<dbReference type="Pfam" id="PF01380">
    <property type="entry name" value="SIS"/>
    <property type="match status" value="1"/>
</dbReference>
<dbReference type="RefSeq" id="WP_206559837.1">
    <property type="nucleotide sequence ID" value="NZ_JAFKCZ010000005.1"/>
</dbReference>
<dbReference type="GO" id="GO:1901135">
    <property type="term" value="P:carbohydrate derivative metabolic process"/>
    <property type="evidence" value="ECO:0007669"/>
    <property type="project" value="InterPro"/>
</dbReference>